<name>A0ABP8J425_9BACT</name>
<keyword evidence="2" id="KW-1185">Reference proteome</keyword>
<proteinExistence type="predicted"/>
<protein>
    <submittedName>
        <fullName evidence="1">Uncharacterized protein</fullName>
    </submittedName>
</protein>
<dbReference type="EMBL" id="BAABHA010000008">
    <property type="protein sequence ID" value="GAA4384658.1"/>
    <property type="molecule type" value="Genomic_DNA"/>
</dbReference>
<sequence length="90" mass="10850">MFTVVEIDSDSNGTYTLFLDYRQEIPEYWKPGDVPYSLYKSPIQVRVPEPNRVQIYTQHFRFDYYLDGDTLQEFDKMGLQKKLVRIEPYN</sequence>
<evidence type="ECO:0000313" key="1">
    <source>
        <dbReference type="EMBL" id="GAA4384658.1"/>
    </source>
</evidence>
<dbReference type="Proteomes" id="UP001500454">
    <property type="component" value="Unassembled WGS sequence"/>
</dbReference>
<organism evidence="1 2">
    <name type="scientific">Hymenobacter koreensis</name>
    <dbReference type="NCBI Taxonomy" id="1084523"/>
    <lineage>
        <taxon>Bacteria</taxon>
        <taxon>Pseudomonadati</taxon>
        <taxon>Bacteroidota</taxon>
        <taxon>Cytophagia</taxon>
        <taxon>Cytophagales</taxon>
        <taxon>Hymenobacteraceae</taxon>
        <taxon>Hymenobacter</taxon>
    </lineage>
</organism>
<gene>
    <name evidence="1" type="ORF">GCM10023186_27230</name>
</gene>
<comment type="caution">
    <text evidence="1">The sequence shown here is derived from an EMBL/GenBank/DDBJ whole genome shotgun (WGS) entry which is preliminary data.</text>
</comment>
<reference evidence="2" key="1">
    <citation type="journal article" date="2019" name="Int. J. Syst. Evol. Microbiol.">
        <title>The Global Catalogue of Microorganisms (GCM) 10K type strain sequencing project: providing services to taxonomists for standard genome sequencing and annotation.</title>
        <authorList>
            <consortium name="The Broad Institute Genomics Platform"/>
            <consortium name="The Broad Institute Genome Sequencing Center for Infectious Disease"/>
            <person name="Wu L."/>
            <person name="Ma J."/>
        </authorList>
    </citation>
    <scope>NUCLEOTIDE SEQUENCE [LARGE SCALE GENOMIC DNA]</scope>
    <source>
        <strain evidence="2">JCM 17924</strain>
    </source>
</reference>
<accession>A0ABP8J425</accession>
<evidence type="ECO:0000313" key="2">
    <source>
        <dbReference type="Proteomes" id="UP001500454"/>
    </source>
</evidence>